<dbReference type="Gene3D" id="3.30.40.10">
    <property type="entry name" value="Zinc/RING finger domain, C3HC4 (zinc finger)"/>
    <property type="match status" value="1"/>
</dbReference>
<dbReference type="GO" id="GO:0016925">
    <property type="term" value="P:protein sumoylation"/>
    <property type="evidence" value="ECO:0007669"/>
    <property type="project" value="TreeGrafter"/>
</dbReference>
<feature type="region of interest" description="Disordered" evidence="9">
    <location>
        <begin position="476"/>
        <end position="501"/>
    </location>
</feature>
<dbReference type="GO" id="GO:0061665">
    <property type="term" value="F:SUMO ligase activity"/>
    <property type="evidence" value="ECO:0007669"/>
    <property type="project" value="TreeGrafter"/>
</dbReference>
<feature type="region of interest" description="Disordered" evidence="9">
    <location>
        <begin position="269"/>
        <end position="288"/>
    </location>
</feature>
<feature type="domain" description="PINIT" evidence="11">
    <location>
        <begin position="157"/>
        <end position="319"/>
    </location>
</feature>
<dbReference type="GO" id="GO:0006357">
    <property type="term" value="P:regulation of transcription by RNA polymerase II"/>
    <property type="evidence" value="ECO:0007669"/>
    <property type="project" value="TreeGrafter"/>
</dbReference>
<dbReference type="GO" id="GO:0008270">
    <property type="term" value="F:zinc ion binding"/>
    <property type="evidence" value="ECO:0007669"/>
    <property type="project" value="UniProtKB-KW"/>
</dbReference>
<evidence type="ECO:0000313" key="13">
    <source>
        <dbReference type="WBParaSite" id="jg22948"/>
    </source>
</evidence>
<protein>
    <submittedName>
        <fullName evidence="13">Uncharacterized protein</fullName>
    </submittedName>
</protein>
<dbReference type="Gene3D" id="2.60.120.780">
    <property type="entry name" value="PINIT domain"/>
    <property type="match status" value="1"/>
</dbReference>
<evidence type="ECO:0000256" key="6">
    <source>
        <dbReference type="ARBA" id="ARBA00022786"/>
    </source>
</evidence>
<feature type="domain" description="SP-RING-type" evidence="10">
    <location>
        <begin position="353"/>
        <end position="434"/>
    </location>
</feature>
<dbReference type="PROSITE" id="PS51044">
    <property type="entry name" value="ZF_SP_RING"/>
    <property type="match status" value="1"/>
</dbReference>
<proteinExistence type="inferred from homology"/>
<dbReference type="GO" id="GO:0003712">
    <property type="term" value="F:transcription coregulator activity"/>
    <property type="evidence" value="ECO:0007669"/>
    <property type="project" value="TreeGrafter"/>
</dbReference>
<comment type="pathway">
    <text evidence="1">Protein modification; protein sumoylation.</text>
</comment>
<comment type="similarity">
    <text evidence="2">Belongs to the PIAS family.</text>
</comment>
<evidence type="ECO:0000256" key="2">
    <source>
        <dbReference type="ARBA" id="ARBA00005383"/>
    </source>
</evidence>
<feature type="compositionally biased region" description="Low complexity" evidence="9">
    <location>
        <begin position="606"/>
        <end position="615"/>
    </location>
</feature>
<keyword evidence="3" id="KW-0808">Transferase</keyword>
<dbReference type="InterPro" id="IPR004181">
    <property type="entry name" value="Znf_MIZ"/>
</dbReference>
<dbReference type="Pfam" id="PF02891">
    <property type="entry name" value="zf-MIZ"/>
    <property type="match status" value="1"/>
</dbReference>
<dbReference type="InterPro" id="IPR023321">
    <property type="entry name" value="PINIT"/>
</dbReference>
<dbReference type="PROSITE" id="PS51466">
    <property type="entry name" value="PINIT"/>
    <property type="match status" value="1"/>
</dbReference>
<dbReference type="GO" id="GO:0000785">
    <property type="term" value="C:chromatin"/>
    <property type="evidence" value="ECO:0007669"/>
    <property type="project" value="TreeGrafter"/>
</dbReference>
<dbReference type="PANTHER" id="PTHR10782">
    <property type="entry name" value="ZINC FINGER MIZ DOMAIN-CONTAINING PROTEIN"/>
    <property type="match status" value="1"/>
</dbReference>
<dbReference type="SUPFAM" id="SSF68906">
    <property type="entry name" value="SAP domain"/>
    <property type="match status" value="1"/>
</dbReference>
<dbReference type="AlphaFoldDB" id="A0A915DTB5"/>
<evidence type="ECO:0000313" key="12">
    <source>
        <dbReference type="Proteomes" id="UP000887574"/>
    </source>
</evidence>
<dbReference type="InterPro" id="IPR038654">
    <property type="entry name" value="PINIT_sf"/>
</dbReference>
<evidence type="ECO:0000256" key="5">
    <source>
        <dbReference type="ARBA" id="ARBA00022771"/>
    </source>
</evidence>
<name>A0A915DTB5_9BILA</name>
<keyword evidence="6" id="KW-0833">Ubl conjugation pathway</keyword>
<keyword evidence="7" id="KW-0862">Zinc</keyword>
<evidence type="ECO:0000256" key="9">
    <source>
        <dbReference type="SAM" id="MobiDB-lite"/>
    </source>
</evidence>
<dbReference type="InterPro" id="IPR036361">
    <property type="entry name" value="SAP_dom_sf"/>
</dbReference>
<reference evidence="13" key="1">
    <citation type="submission" date="2022-11" db="UniProtKB">
        <authorList>
            <consortium name="WormBaseParasite"/>
        </authorList>
    </citation>
    <scope>IDENTIFICATION</scope>
</reference>
<dbReference type="WBParaSite" id="jg22948">
    <property type="protein sequence ID" value="jg22948"/>
    <property type="gene ID" value="jg22948"/>
</dbReference>
<feature type="region of interest" description="Disordered" evidence="9">
    <location>
        <begin position="524"/>
        <end position="615"/>
    </location>
</feature>
<keyword evidence="4" id="KW-0479">Metal-binding</keyword>
<evidence type="ECO:0000256" key="1">
    <source>
        <dbReference type="ARBA" id="ARBA00004718"/>
    </source>
</evidence>
<evidence type="ECO:0000259" key="11">
    <source>
        <dbReference type="PROSITE" id="PS51466"/>
    </source>
</evidence>
<keyword evidence="5 8" id="KW-0863">Zinc-finger</keyword>
<feature type="compositionally biased region" description="Low complexity" evidence="9">
    <location>
        <begin position="527"/>
        <end position="540"/>
    </location>
</feature>
<dbReference type="PANTHER" id="PTHR10782:SF94">
    <property type="entry name" value="SUPPRESSOR OF VARIEGATION 2-10, ISOFORM I"/>
    <property type="match status" value="1"/>
</dbReference>
<accession>A0A915DTB5</accession>
<evidence type="ECO:0000256" key="3">
    <source>
        <dbReference type="ARBA" id="ARBA00022679"/>
    </source>
</evidence>
<dbReference type="Gene3D" id="1.10.720.30">
    <property type="entry name" value="SAP domain"/>
    <property type="match status" value="1"/>
</dbReference>
<keyword evidence="12" id="KW-1185">Reference proteome</keyword>
<evidence type="ECO:0000256" key="4">
    <source>
        <dbReference type="ARBA" id="ARBA00022723"/>
    </source>
</evidence>
<dbReference type="Proteomes" id="UP000887574">
    <property type="component" value="Unplaced"/>
</dbReference>
<dbReference type="Pfam" id="PF14324">
    <property type="entry name" value="PINIT"/>
    <property type="match status" value="1"/>
</dbReference>
<organism evidence="12 13">
    <name type="scientific">Ditylenchus dipsaci</name>
    <dbReference type="NCBI Taxonomy" id="166011"/>
    <lineage>
        <taxon>Eukaryota</taxon>
        <taxon>Metazoa</taxon>
        <taxon>Ecdysozoa</taxon>
        <taxon>Nematoda</taxon>
        <taxon>Chromadorea</taxon>
        <taxon>Rhabditida</taxon>
        <taxon>Tylenchina</taxon>
        <taxon>Tylenchomorpha</taxon>
        <taxon>Sphaerularioidea</taxon>
        <taxon>Anguinidae</taxon>
        <taxon>Anguininae</taxon>
        <taxon>Ditylenchus</taxon>
    </lineage>
</organism>
<dbReference type="InterPro" id="IPR013083">
    <property type="entry name" value="Znf_RING/FYVE/PHD"/>
</dbReference>
<evidence type="ECO:0000256" key="8">
    <source>
        <dbReference type="PROSITE-ProRule" id="PRU00452"/>
    </source>
</evidence>
<dbReference type="CDD" id="cd16650">
    <property type="entry name" value="SP-RING_PIAS-like"/>
    <property type="match status" value="1"/>
</dbReference>
<evidence type="ECO:0000259" key="10">
    <source>
        <dbReference type="PROSITE" id="PS51044"/>
    </source>
</evidence>
<feature type="compositionally biased region" description="Low complexity" evidence="9">
    <location>
        <begin position="476"/>
        <end position="486"/>
    </location>
</feature>
<sequence length="670" mass="74731">MSLLQLSKKEIEECQEIVNNFRVNELHLLLTSYHYPKLGKKQDLVSRAQSILANPKYQLSAVQKVREIQATNRIRSAAQPYLSNNMQSSSNSGDLIRRQQYQSGAGSGQRSVPMHPQHNAYQNYHAPNAYGAAYNNPQQQQQHFQHQQPPNMNQFGHHRAPSVPSAQAGQLRNLQTVVLPFYNVRGVIHQLTEMQAFSVQPRPGEARITSLFGMSTEDIPKLLYKNDNKPLPRFEIQLRMFQLDNSGDQQQDAFPPGCVVKNIIPTNKPNAEQKRQSRPVDLTPFCQAPRGKDRPHKITIEWAGDKRAWAFGIYLVYHVNAAILQERLLMNETAKRAFDVTKAMIIKRLRSDEDEGIQMDTLKISLICPLMKTRIKIPSRPEQCTHLQCFDLTNYLMMSEKKPVWKCPVCDNNAAYSKLIVDEYFQRLLNTVGSSVEEVELLKDGTWRVVQEEEVMDLSDEDNECGVVASSSKNVKKSTSVVASSKGPEKTALPPKEVQDDVITLSDSDNDEDELPANMCSATARENSGSASNGSSSAGATTQKSSSPATEKDNRQNSVKSKPNDDSDNSSENSIICLGSDEMPNGAENRGTDSATVCRDGSASVQQQQRRPQQQHLSYNGGVTPVLQTNGFNPPVFRPIIDEVAKTKVAQELANFLQTVCQKNSVSNSA</sequence>
<evidence type="ECO:0000256" key="7">
    <source>
        <dbReference type="ARBA" id="ARBA00022833"/>
    </source>
</evidence>